<dbReference type="PaxDb" id="272559-BF9343_1488"/>
<dbReference type="EMBL" id="CR626927">
    <property type="protein sequence ID" value="CAH07269.1"/>
    <property type="molecule type" value="Genomic_DNA"/>
</dbReference>
<dbReference type="InterPro" id="IPR036291">
    <property type="entry name" value="NAD(P)-bd_dom_sf"/>
</dbReference>
<evidence type="ECO:0000313" key="3">
    <source>
        <dbReference type="EMBL" id="CAH07269.1"/>
    </source>
</evidence>
<evidence type="ECO:0000313" key="4">
    <source>
        <dbReference type="Proteomes" id="UP000006731"/>
    </source>
</evidence>
<accession>Q5LF29</accession>
<evidence type="ECO:0000259" key="2">
    <source>
        <dbReference type="Pfam" id="PF01370"/>
    </source>
</evidence>
<gene>
    <name evidence="3" type="ORF">BF9343_1488</name>
</gene>
<dbReference type="InterPro" id="IPR001509">
    <property type="entry name" value="Epimerase_deHydtase"/>
</dbReference>
<dbReference type="HOGENOM" id="CLU_007383_6_1_10"/>
<organism evidence="3 4">
    <name type="scientific">Bacteroides fragilis (strain ATCC 25285 / DSM 2151 / CCUG 4856 / JCM 11019 / LMG 10263 / NCTC 9343 / Onslow / VPI 2553 / EN-2)</name>
    <dbReference type="NCBI Taxonomy" id="272559"/>
    <lineage>
        <taxon>Bacteria</taxon>
        <taxon>Pseudomonadati</taxon>
        <taxon>Bacteroidota</taxon>
        <taxon>Bacteroidia</taxon>
        <taxon>Bacteroidales</taxon>
        <taxon>Bacteroidaceae</taxon>
        <taxon>Bacteroides</taxon>
    </lineage>
</organism>
<reference evidence="3 4" key="1">
    <citation type="journal article" date="2005" name="Science">
        <title>Extensive DNA inversions in the B. fragilis genome control variable gene expression.</title>
        <authorList>
            <person name="Cerdeno-Tarraga A.M."/>
            <person name="Patrick S."/>
            <person name="Crosmann L."/>
            <person name="Blakely G."/>
            <person name="Abratt V."/>
            <person name="Lennard N."/>
            <person name="Duerden B."/>
            <person name="Poxton I."/>
            <person name="Harris B."/>
            <person name="Quail M.A."/>
            <person name="Barron A."/>
            <person name="Clarck L."/>
            <person name="Corton C."/>
            <person name="Doggett J."/>
            <person name="Holden M.T.G."/>
            <person name="Larke N."/>
            <person name="Line A."/>
            <person name="Lord A."/>
            <person name="Norbertczak H."/>
            <person name="Ormond D."/>
            <person name="Price C."/>
            <person name="Rabbinowitsch E."/>
            <person name="Woodward J."/>
            <person name="Barrel B.G."/>
            <person name="Parkhill J."/>
        </authorList>
    </citation>
    <scope>NUCLEOTIDE SEQUENCE [LARGE SCALE GENOMIC DNA]</scope>
    <source>
        <strain evidence="4">ATCC 25285 / DSM 2151 / CCUG 4856 / JCM 11019 / LMG 10263 / NCTC 9343 / Onslow / VPI 2553 / EN-2</strain>
    </source>
</reference>
<feature type="domain" description="NAD-dependent epimerase/dehydratase" evidence="2">
    <location>
        <begin position="8"/>
        <end position="218"/>
    </location>
</feature>
<dbReference type="Pfam" id="PF01370">
    <property type="entry name" value="Epimerase"/>
    <property type="match status" value="1"/>
</dbReference>
<comment type="similarity">
    <text evidence="1">Belongs to the NAD(P)-dependent epimerase/dehydratase family.</text>
</comment>
<dbReference type="SUPFAM" id="SSF51735">
    <property type="entry name" value="NAD(P)-binding Rossmann-fold domains"/>
    <property type="match status" value="1"/>
</dbReference>
<dbReference type="PANTHER" id="PTHR43000">
    <property type="entry name" value="DTDP-D-GLUCOSE 4,6-DEHYDRATASE-RELATED"/>
    <property type="match status" value="1"/>
</dbReference>
<name>Q5LF29_BACFN</name>
<evidence type="ECO:0000256" key="1">
    <source>
        <dbReference type="ARBA" id="ARBA00007637"/>
    </source>
</evidence>
<sequence length="302" mass="33456">MIDRMNLLFTGASGFLGYNVLPLLKKKYSVETIGLTSQDDYIVNLAAEIPKLAGKYDVILHVAGKAHSLPKTEAEKRLFFDVNLQGTKNLCTALEQSGIPKSFIFISTVAVYGCDSGENITEEYPLNGTTPYALSKIKAEKYLEEWCAMHNVKLSILRPSLIAGPNPPGNLGAMIHGIKSGKYLSIAGGKAQKSVLMVQDIANLVPLLIEKGGIYNVCDSYQPSFRELEMVICKQLNKKLPLSIPYWFAKSMAVFGDCFGEKAPINSLKLRKITHSLTFSNEKAMRELGWKPMNVLKNFRIE</sequence>
<dbReference type="KEGG" id="bfs:BF9343_1488"/>
<proteinExistence type="inferred from homology"/>
<dbReference type="Proteomes" id="UP000006731">
    <property type="component" value="Chromosome"/>
</dbReference>
<dbReference type="eggNOG" id="COG0451">
    <property type="taxonomic scope" value="Bacteria"/>
</dbReference>
<dbReference type="Gene3D" id="3.40.50.720">
    <property type="entry name" value="NAD(P)-binding Rossmann-like Domain"/>
    <property type="match status" value="1"/>
</dbReference>
<dbReference type="AlphaFoldDB" id="Q5LF29"/>
<keyword evidence="4" id="KW-1185">Reference proteome</keyword>
<protein>
    <submittedName>
        <fullName evidence="3">DNTP-hexose dehydratase-epimerase</fullName>
    </submittedName>
</protein>